<evidence type="ECO:0000313" key="2">
    <source>
        <dbReference type="EMBL" id="CFW96561.1"/>
    </source>
</evidence>
<dbReference type="Gene3D" id="3.40.50.1110">
    <property type="entry name" value="SGNH hydrolase"/>
    <property type="match status" value="1"/>
</dbReference>
<dbReference type="SUPFAM" id="SSF52266">
    <property type="entry name" value="SGNH hydrolase"/>
    <property type="match status" value="1"/>
</dbReference>
<protein>
    <submittedName>
        <fullName evidence="2">SGNH hydrolase-type esterase domain</fullName>
    </submittedName>
</protein>
<dbReference type="PANTHER" id="PTHR30383:SF5">
    <property type="entry name" value="SGNH HYDROLASE-TYPE ESTERASE DOMAIN-CONTAINING PROTEIN"/>
    <property type="match status" value="1"/>
</dbReference>
<gene>
    <name evidence="2" type="ORF">42</name>
</gene>
<dbReference type="Pfam" id="PF13472">
    <property type="entry name" value="Lipase_GDSL_2"/>
    <property type="match status" value="1"/>
</dbReference>
<keyword evidence="3" id="KW-1185">Reference proteome</keyword>
<proteinExistence type="predicted"/>
<evidence type="ECO:0000259" key="1">
    <source>
        <dbReference type="Pfam" id="PF13472"/>
    </source>
</evidence>
<dbReference type="AlphaFoldDB" id="A0A0E4C7B8"/>
<dbReference type="PANTHER" id="PTHR30383">
    <property type="entry name" value="THIOESTERASE 1/PROTEASE 1/LYSOPHOSPHOLIPASE L1"/>
    <property type="match status" value="1"/>
</dbReference>
<dbReference type="InterPro" id="IPR036514">
    <property type="entry name" value="SGNH_hydro_sf"/>
</dbReference>
<dbReference type="Proteomes" id="UP000045545">
    <property type="component" value="Unassembled WGS sequence"/>
</dbReference>
<keyword evidence="2" id="KW-0378">Hydrolase</keyword>
<dbReference type="RefSeq" id="WP_052729491.1">
    <property type="nucleotide sequence ID" value="NZ_CGIH01000002.1"/>
</dbReference>
<evidence type="ECO:0000313" key="3">
    <source>
        <dbReference type="Proteomes" id="UP000045545"/>
    </source>
</evidence>
<dbReference type="EMBL" id="CGIH01000002">
    <property type="protein sequence ID" value="CFW96561.1"/>
    <property type="molecule type" value="Genomic_DNA"/>
</dbReference>
<dbReference type="STRING" id="690567.42"/>
<organism evidence="2 3">
    <name type="scientific">Syntrophomonas zehnderi OL-4</name>
    <dbReference type="NCBI Taxonomy" id="690567"/>
    <lineage>
        <taxon>Bacteria</taxon>
        <taxon>Bacillati</taxon>
        <taxon>Bacillota</taxon>
        <taxon>Clostridia</taxon>
        <taxon>Eubacteriales</taxon>
        <taxon>Syntrophomonadaceae</taxon>
        <taxon>Syntrophomonas</taxon>
    </lineage>
</organism>
<dbReference type="InterPro" id="IPR051532">
    <property type="entry name" value="Ester_Hydrolysis_Enzymes"/>
</dbReference>
<dbReference type="GO" id="GO:0004622">
    <property type="term" value="F:phosphatidylcholine lysophospholipase activity"/>
    <property type="evidence" value="ECO:0007669"/>
    <property type="project" value="TreeGrafter"/>
</dbReference>
<feature type="domain" description="SGNH hydrolase-type esterase" evidence="1">
    <location>
        <begin position="9"/>
        <end position="171"/>
    </location>
</feature>
<dbReference type="OrthoDB" id="9777593at2"/>
<reference evidence="2 3" key="1">
    <citation type="submission" date="2015-03" db="EMBL/GenBank/DDBJ databases">
        <authorList>
            <person name="Murphy D."/>
        </authorList>
    </citation>
    <scope>NUCLEOTIDE SEQUENCE [LARGE SCALE GENOMIC DNA]</scope>
    <source>
        <strain evidence="2 3">OL-4</strain>
    </source>
</reference>
<accession>A0A0E4C7B8</accession>
<sequence length="182" mass="20754">MLDDIKIVCLGDSITYGFPYGPSHSWTTMLQNVIGGQVINQGIPGNTTTQMLQRFNQVVRRYKPTHIIIMGGINDIVIRDSFDRITINLKTMAEKARENNIEVILGQPTVVDEPEIERLIQRIRTWINDYSKEQKIPIIDFAQAFYDENNNILTDLLAVDGAHPTRAGYQAMFKQIDLKIFA</sequence>
<dbReference type="InterPro" id="IPR013830">
    <property type="entry name" value="SGNH_hydro"/>
</dbReference>
<name>A0A0E4C7B8_9FIRM</name>